<protein>
    <submittedName>
        <fullName evidence="1">Uncharacterized protein</fullName>
    </submittedName>
</protein>
<dbReference type="InterPro" id="IPR058093">
    <property type="entry name" value="LA_2272-like"/>
</dbReference>
<organism evidence="1 2">
    <name type="scientific">Leptospira kmetyi</name>
    <dbReference type="NCBI Taxonomy" id="408139"/>
    <lineage>
        <taxon>Bacteria</taxon>
        <taxon>Pseudomonadati</taxon>
        <taxon>Spirochaetota</taxon>
        <taxon>Spirochaetia</taxon>
        <taxon>Leptospirales</taxon>
        <taxon>Leptospiraceae</taxon>
        <taxon>Leptospira</taxon>
    </lineage>
</organism>
<gene>
    <name evidence="1" type="ORF">EFP84_02385</name>
</gene>
<evidence type="ECO:0000313" key="1">
    <source>
        <dbReference type="EMBL" id="AYV54467.1"/>
    </source>
</evidence>
<dbReference type="Proteomes" id="UP000276407">
    <property type="component" value="Chromosome 1"/>
</dbReference>
<dbReference type="NCBIfam" id="NF047436">
    <property type="entry name" value="LA_2272_repeat"/>
    <property type="match status" value="3"/>
</dbReference>
<reference evidence="1 2" key="1">
    <citation type="submission" date="2018-11" db="EMBL/GenBank/DDBJ databases">
        <title>Complete genome sequence of Leptospira kmetyi isolate LS 001/16 from soil sample associated with a leptospirosis patient in Kelantan.</title>
        <authorList>
            <person name="Muhammad Yusoff F."/>
            <person name="Muhammad Yusoff S."/>
            <person name="Ahmad M.N."/>
            <person name="Yusof N.Y."/>
            <person name="Aziah I."/>
        </authorList>
    </citation>
    <scope>NUCLEOTIDE SEQUENCE [LARGE SCALE GENOMIC DNA]</scope>
    <source>
        <strain evidence="1 2">LS 001/16</strain>
    </source>
</reference>
<evidence type="ECO:0000313" key="2">
    <source>
        <dbReference type="Proteomes" id="UP000276407"/>
    </source>
</evidence>
<sequence length="235" mass="24747">MKIKIKSIPYVLFLSAWIFASNCGFAVTPRITTRIPPKTETEVLRFNLLYGELKNLAGANIGIVNIVEESMIGGQVGIVNFSDQKTYGAQIAIVNAAKNKGAGIQAGIVNYVKGDSKGLQAGIVNIGEQREGFDVTIGAGNFFTKGLMIGAINFDSKGVNVGILNEDAGGFNFGALNIRGSGINIGILNGGTGVHIGVVNASGENETDEPTMQFGLLNFCGKGTFPVMIGFNYCK</sequence>
<dbReference type="EMBL" id="CP033614">
    <property type="protein sequence ID" value="AYV54467.1"/>
    <property type="molecule type" value="Genomic_DNA"/>
</dbReference>
<dbReference type="OrthoDB" id="343644at2"/>
<dbReference type="RefSeq" id="WP_010574699.1">
    <property type="nucleotide sequence ID" value="NZ_CP033614.1"/>
</dbReference>
<dbReference type="NCBIfam" id="NF047435">
    <property type="entry name" value="LA_2272_fam_lipo"/>
    <property type="match status" value="1"/>
</dbReference>
<proteinExistence type="predicted"/>
<dbReference type="AlphaFoldDB" id="A0A2M9XSX3"/>
<dbReference type="KEGG" id="lkm:EFP84_02385"/>
<accession>A0A2M9XSX3</accession>
<name>A0A2M9XSX3_9LEPT</name>